<dbReference type="PROSITE" id="PS00308">
    <property type="entry name" value="LECTIN_LEGUME_ALPHA"/>
    <property type="match status" value="1"/>
</dbReference>
<keyword evidence="7" id="KW-1185">Reference proteome</keyword>
<dbReference type="STRING" id="3818.A0A444XRS0"/>
<sequence>MAISYSSHPNPKPFYVVLAICLLFLANNNKVNAAKVISFNFTKFSTSNPSITLQGSSEILGNGVLALTNRENPVSNTGRVLYATPVTIWDEATGNIASFVTSFSFVVEDAEGDYNSADGIIFFLAPQDTEIPNNSSGGFLGVVDGSNAFNQFVGVEFDTYTNEWDPDSAHVGIDVNSLISLKTVKWNRVSGSLVRVSIIYDSLSKTLSVSVTNKNGRITTVSQVVDLKAVLPEKVRVGLSATTTSGGVEAHDIYSWSFTSNLETTTSSRMNNIVSYA</sequence>
<dbReference type="PANTHER" id="PTHR32401:SF49">
    <property type="entry name" value="OS10G0129200 PROTEIN"/>
    <property type="match status" value="1"/>
</dbReference>
<evidence type="ECO:0000256" key="2">
    <source>
        <dbReference type="ARBA" id="ARBA00022734"/>
    </source>
</evidence>
<dbReference type="Gene3D" id="2.60.120.200">
    <property type="match status" value="1"/>
</dbReference>
<gene>
    <name evidence="6" type="ORF">Ahy_B09g098671</name>
    <name evidence="5" type="ORF">DS421_19g663420</name>
</gene>
<accession>A0A444XRS0</accession>
<evidence type="ECO:0000256" key="1">
    <source>
        <dbReference type="ARBA" id="ARBA00007606"/>
    </source>
</evidence>
<evidence type="ECO:0000313" key="8">
    <source>
        <dbReference type="Proteomes" id="UP000464620"/>
    </source>
</evidence>
<dbReference type="CDD" id="cd06899">
    <property type="entry name" value="lectin_legume_LecRK_Arcelin_ConA"/>
    <property type="match status" value="1"/>
</dbReference>
<dbReference type="Gramene" id="arahy.Tifrunner.gnm2.ann2.Ah19g423800.1">
    <property type="protein sequence ID" value="arahy.Tifrunner.gnm2.ann2.Ah19g423800.1-CDS-1"/>
    <property type="gene ID" value="arahy.Tifrunner.gnm2.ann2.Ah19g423800"/>
</dbReference>
<feature type="domain" description="Legume lectin" evidence="4">
    <location>
        <begin position="37"/>
        <end position="269"/>
    </location>
</feature>
<evidence type="ECO:0000313" key="6">
    <source>
        <dbReference type="EMBL" id="RYQ92440.1"/>
    </source>
</evidence>
<dbReference type="InterPro" id="IPR050258">
    <property type="entry name" value="Leguminous_Lectin"/>
</dbReference>
<dbReference type="SUPFAM" id="SSF49899">
    <property type="entry name" value="Concanavalin A-like lectins/glucanases"/>
    <property type="match status" value="1"/>
</dbReference>
<feature type="chain" id="PRO_5033822262" evidence="3">
    <location>
        <begin position="34"/>
        <end position="277"/>
    </location>
</feature>
<dbReference type="PANTHER" id="PTHR32401">
    <property type="entry name" value="CONCANAVALIN A-LIKE LECTIN FAMILY PROTEIN"/>
    <property type="match status" value="1"/>
</dbReference>
<dbReference type="EMBL" id="SDMP01000019">
    <property type="protein sequence ID" value="RYQ92440.1"/>
    <property type="molecule type" value="Genomic_DNA"/>
</dbReference>
<dbReference type="Proteomes" id="UP000464620">
    <property type="component" value="Chromosome B09"/>
</dbReference>
<comment type="similarity">
    <text evidence="1">Belongs to the leguminous lectin family.</text>
</comment>
<reference evidence="6 7" key="1">
    <citation type="submission" date="2019-01" db="EMBL/GenBank/DDBJ databases">
        <title>Sequencing of cultivated peanut Arachis hypogaea provides insights into genome evolution and oil improvement.</title>
        <authorList>
            <person name="Chen X."/>
        </authorList>
    </citation>
    <scope>NUCLEOTIDE SEQUENCE [LARGE SCALE GENOMIC DNA]</scope>
    <source>
        <strain evidence="7">cv. Fuhuasheng</strain>
        <strain evidence="6">GDAAS-fuhuasheng2018</strain>
        <tissue evidence="6">Leaves</tissue>
    </source>
</reference>
<feature type="signal peptide" evidence="3">
    <location>
        <begin position="1"/>
        <end position="33"/>
    </location>
</feature>
<dbReference type="OrthoDB" id="1389823at2759"/>
<dbReference type="EMBL" id="CP031001">
    <property type="protein sequence ID" value="QHN78679.1"/>
    <property type="molecule type" value="Genomic_DNA"/>
</dbReference>
<evidence type="ECO:0000256" key="3">
    <source>
        <dbReference type="SAM" id="SignalP"/>
    </source>
</evidence>
<evidence type="ECO:0000313" key="5">
    <source>
        <dbReference type="EMBL" id="QHN78679.1"/>
    </source>
</evidence>
<dbReference type="InterPro" id="IPR016363">
    <property type="entry name" value="L-lectin"/>
</dbReference>
<dbReference type="InterPro" id="IPR019825">
    <property type="entry name" value="Lectin_legB_Mn/Ca_BS"/>
</dbReference>
<dbReference type="Pfam" id="PF00139">
    <property type="entry name" value="Lectin_legB"/>
    <property type="match status" value="1"/>
</dbReference>
<reference evidence="5 8" key="2">
    <citation type="submission" date="2020-01" db="EMBL/GenBank/DDBJ databases">
        <title>Genome sequence of Arachis hypogaea, cultivar Shitouqi.</title>
        <authorList>
            <person name="Zhuang W."/>
            <person name="Chen H."/>
            <person name="Varshney R."/>
            <person name="Wang D."/>
            <person name="Ming R."/>
        </authorList>
    </citation>
    <scope>NUCLEOTIDE SEQUENCE [LARGE SCALE GENOMIC DNA]</scope>
    <source>
        <tissue evidence="5">Young leaf</tissue>
    </source>
</reference>
<keyword evidence="2" id="KW-0430">Lectin</keyword>
<organism evidence="6 7">
    <name type="scientific">Arachis hypogaea</name>
    <name type="common">Peanut</name>
    <dbReference type="NCBI Taxonomy" id="3818"/>
    <lineage>
        <taxon>Eukaryota</taxon>
        <taxon>Viridiplantae</taxon>
        <taxon>Streptophyta</taxon>
        <taxon>Embryophyta</taxon>
        <taxon>Tracheophyta</taxon>
        <taxon>Spermatophyta</taxon>
        <taxon>Magnoliopsida</taxon>
        <taxon>eudicotyledons</taxon>
        <taxon>Gunneridae</taxon>
        <taxon>Pentapetalae</taxon>
        <taxon>rosids</taxon>
        <taxon>fabids</taxon>
        <taxon>Fabales</taxon>
        <taxon>Fabaceae</taxon>
        <taxon>Papilionoideae</taxon>
        <taxon>50 kb inversion clade</taxon>
        <taxon>dalbergioids sensu lato</taxon>
        <taxon>Dalbergieae</taxon>
        <taxon>Pterocarpus clade</taxon>
        <taxon>Arachis</taxon>
    </lineage>
</organism>
<dbReference type="PROSITE" id="PS00307">
    <property type="entry name" value="LECTIN_LEGUME_BETA"/>
    <property type="match status" value="1"/>
</dbReference>
<dbReference type="PIRSF" id="PIRSF002690">
    <property type="entry name" value="L-type_lectin_plant"/>
    <property type="match status" value="1"/>
</dbReference>
<keyword evidence="3" id="KW-0732">Signal</keyword>
<dbReference type="Proteomes" id="UP000289738">
    <property type="component" value="Chromosome B09"/>
</dbReference>
<dbReference type="InterPro" id="IPR013320">
    <property type="entry name" value="ConA-like_dom_sf"/>
</dbReference>
<evidence type="ECO:0000259" key="4">
    <source>
        <dbReference type="Pfam" id="PF00139"/>
    </source>
</evidence>
<name>A0A444XRS0_ARAHY</name>
<dbReference type="AlphaFoldDB" id="A0A444XRS0"/>
<dbReference type="InterPro" id="IPR001220">
    <property type="entry name" value="Legume_lectin_dom"/>
</dbReference>
<dbReference type="SMR" id="A0A444XRS0"/>
<evidence type="ECO:0000313" key="7">
    <source>
        <dbReference type="Proteomes" id="UP000289738"/>
    </source>
</evidence>
<protein>
    <submittedName>
        <fullName evidence="5">Bark agglutinin</fullName>
    </submittedName>
</protein>
<dbReference type="GO" id="GO:0030246">
    <property type="term" value="F:carbohydrate binding"/>
    <property type="evidence" value="ECO:0007669"/>
    <property type="project" value="UniProtKB-KW"/>
</dbReference>
<proteinExistence type="inferred from homology"/>
<dbReference type="InterPro" id="IPR000985">
    <property type="entry name" value="Lectin_LegA_CS"/>
</dbReference>